<keyword evidence="2" id="KW-1185">Reference proteome</keyword>
<name>A0ABP8CGH5_9ACTN</name>
<evidence type="ECO:0000313" key="1">
    <source>
        <dbReference type="EMBL" id="GAA4238992.1"/>
    </source>
</evidence>
<organism evidence="1 2">
    <name type="scientific">Actinomadura meridiana</name>
    <dbReference type="NCBI Taxonomy" id="559626"/>
    <lineage>
        <taxon>Bacteria</taxon>
        <taxon>Bacillati</taxon>
        <taxon>Actinomycetota</taxon>
        <taxon>Actinomycetes</taxon>
        <taxon>Streptosporangiales</taxon>
        <taxon>Thermomonosporaceae</taxon>
        <taxon>Actinomadura</taxon>
    </lineage>
</organism>
<proteinExistence type="predicted"/>
<dbReference type="PANTHER" id="PTHR34129:SF1">
    <property type="entry name" value="DUF952 DOMAIN-CONTAINING PROTEIN"/>
    <property type="match status" value="1"/>
</dbReference>
<dbReference type="Gene3D" id="3.20.170.20">
    <property type="entry name" value="Protein of unknown function DUF952"/>
    <property type="match status" value="1"/>
</dbReference>
<sequence length="131" mass="14559">MASPAPDWHAYARSLRRMPTSTHDTLLHIAERTHWDAARVTGGPYSMSTLGRTLDEEGFIHCSSDMTQVDGVLSRFYGAVPRSDLVLLVVDVSRLGVPVRYEQVGDEVFPHVYGPIPMPAVIDVRSVPENR</sequence>
<dbReference type="Proteomes" id="UP001501710">
    <property type="component" value="Unassembled WGS sequence"/>
</dbReference>
<dbReference type="InterPro" id="IPR009297">
    <property type="entry name" value="DUF952"/>
</dbReference>
<dbReference type="SUPFAM" id="SSF56399">
    <property type="entry name" value="ADP-ribosylation"/>
    <property type="match status" value="1"/>
</dbReference>
<accession>A0ABP8CGH5</accession>
<protein>
    <submittedName>
        <fullName evidence="1">DUF952 domain-containing protein</fullName>
    </submittedName>
</protein>
<evidence type="ECO:0000313" key="2">
    <source>
        <dbReference type="Proteomes" id="UP001501710"/>
    </source>
</evidence>
<dbReference type="EMBL" id="BAABAS010000020">
    <property type="protein sequence ID" value="GAA4238992.1"/>
    <property type="molecule type" value="Genomic_DNA"/>
</dbReference>
<comment type="caution">
    <text evidence="1">The sequence shown here is derived from an EMBL/GenBank/DDBJ whole genome shotgun (WGS) entry which is preliminary data.</text>
</comment>
<reference evidence="2" key="1">
    <citation type="journal article" date="2019" name="Int. J. Syst. Evol. Microbiol.">
        <title>The Global Catalogue of Microorganisms (GCM) 10K type strain sequencing project: providing services to taxonomists for standard genome sequencing and annotation.</title>
        <authorList>
            <consortium name="The Broad Institute Genomics Platform"/>
            <consortium name="The Broad Institute Genome Sequencing Center for Infectious Disease"/>
            <person name="Wu L."/>
            <person name="Ma J."/>
        </authorList>
    </citation>
    <scope>NUCLEOTIDE SEQUENCE [LARGE SCALE GENOMIC DNA]</scope>
    <source>
        <strain evidence="2">JCM 17440</strain>
    </source>
</reference>
<gene>
    <name evidence="1" type="ORF">GCM10022254_57250</name>
</gene>
<dbReference type="Pfam" id="PF06108">
    <property type="entry name" value="DUF952"/>
    <property type="match status" value="1"/>
</dbReference>
<dbReference type="PANTHER" id="PTHR34129">
    <property type="entry name" value="BLR1139 PROTEIN"/>
    <property type="match status" value="1"/>
</dbReference>